<dbReference type="Pfam" id="PF13358">
    <property type="entry name" value="DDE_3"/>
    <property type="match status" value="1"/>
</dbReference>
<dbReference type="InterPro" id="IPR036397">
    <property type="entry name" value="RNaseH_sf"/>
</dbReference>
<proteinExistence type="predicted"/>
<gene>
    <name evidence="2" type="ORF">BV898_06737</name>
</gene>
<keyword evidence="3" id="KW-1185">Reference proteome</keyword>
<organism evidence="2 3">
    <name type="scientific">Hypsibius exemplaris</name>
    <name type="common">Freshwater tardigrade</name>
    <dbReference type="NCBI Taxonomy" id="2072580"/>
    <lineage>
        <taxon>Eukaryota</taxon>
        <taxon>Metazoa</taxon>
        <taxon>Ecdysozoa</taxon>
        <taxon>Tardigrada</taxon>
        <taxon>Eutardigrada</taxon>
        <taxon>Parachela</taxon>
        <taxon>Hypsibioidea</taxon>
        <taxon>Hypsibiidae</taxon>
        <taxon>Hypsibius</taxon>
    </lineage>
</organism>
<dbReference type="PANTHER" id="PTHR47326:SF1">
    <property type="entry name" value="HTH PSQ-TYPE DOMAIN-CONTAINING PROTEIN"/>
    <property type="match status" value="1"/>
</dbReference>
<dbReference type="OrthoDB" id="10006939at2759"/>
<evidence type="ECO:0000259" key="1">
    <source>
        <dbReference type="Pfam" id="PF13358"/>
    </source>
</evidence>
<dbReference type="Gene3D" id="3.30.420.10">
    <property type="entry name" value="Ribonuclease H-like superfamily/Ribonuclease H"/>
    <property type="match status" value="1"/>
</dbReference>
<name>A0A1W0WVS7_HYPEX</name>
<dbReference type="Proteomes" id="UP000192578">
    <property type="component" value="Unassembled WGS sequence"/>
</dbReference>
<dbReference type="GO" id="GO:0003676">
    <property type="term" value="F:nucleic acid binding"/>
    <property type="evidence" value="ECO:0007669"/>
    <property type="project" value="InterPro"/>
</dbReference>
<evidence type="ECO:0000313" key="2">
    <source>
        <dbReference type="EMBL" id="OQV19319.1"/>
    </source>
</evidence>
<dbReference type="AlphaFoldDB" id="A0A1W0WVS7"/>
<reference evidence="3" key="1">
    <citation type="submission" date="2017-01" db="EMBL/GenBank/DDBJ databases">
        <title>Comparative genomics of anhydrobiosis in the tardigrade Hypsibius dujardini.</title>
        <authorList>
            <person name="Yoshida Y."/>
            <person name="Koutsovoulos G."/>
            <person name="Laetsch D."/>
            <person name="Stevens L."/>
            <person name="Kumar S."/>
            <person name="Horikawa D."/>
            <person name="Ishino K."/>
            <person name="Komine S."/>
            <person name="Tomita M."/>
            <person name="Blaxter M."/>
            <person name="Arakawa K."/>
        </authorList>
    </citation>
    <scope>NUCLEOTIDE SEQUENCE [LARGE SCALE GENOMIC DNA]</scope>
    <source>
        <strain evidence="3">Z151</strain>
    </source>
</reference>
<sequence>MEEVQAISQDSFVCDGFWRRFFFRSISPRCFEVRFQPEPAYLQGQLPKTDAEDLPYGLEANSAILYQDKAPCHAAATVQAFLKEKMPCFIPNADIPPNSPDLNPLDYCVWSLLKERVNKHGFISSFDRLAKILKDEWEAISQQVIQDSINSWMSRVRKVEKARGFHIE</sequence>
<feature type="domain" description="Tc1-like transposase DDE" evidence="1">
    <location>
        <begin position="62"/>
        <end position="129"/>
    </location>
</feature>
<protein>
    <recommendedName>
        <fullName evidence="1">Tc1-like transposase DDE domain-containing protein</fullName>
    </recommendedName>
</protein>
<dbReference type="InterPro" id="IPR038717">
    <property type="entry name" value="Tc1-like_DDE_dom"/>
</dbReference>
<dbReference type="PANTHER" id="PTHR47326">
    <property type="entry name" value="TRANSPOSABLE ELEMENT TC3 TRANSPOSASE-LIKE PROTEIN"/>
    <property type="match status" value="1"/>
</dbReference>
<comment type="caution">
    <text evidence="2">The sequence shown here is derived from an EMBL/GenBank/DDBJ whole genome shotgun (WGS) entry which is preliminary data.</text>
</comment>
<evidence type="ECO:0000313" key="3">
    <source>
        <dbReference type="Proteomes" id="UP000192578"/>
    </source>
</evidence>
<accession>A0A1W0WVS7</accession>
<dbReference type="EMBL" id="MTYJ01000041">
    <property type="protein sequence ID" value="OQV19319.1"/>
    <property type="molecule type" value="Genomic_DNA"/>
</dbReference>